<keyword evidence="3" id="KW-1185">Reference proteome</keyword>
<dbReference type="Proteomes" id="UP001500967">
    <property type="component" value="Unassembled WGS sequence"/>
</dbReference>
<accession>A0ABN0V6N9</accession>
<comment type="caution">
    <text evidence="2">The sequence shown here is derived from an EMBL/GenBank/DDBJ whole genome shotgun (WGS) entry which is preliminary data.</text>
</comment>
<reference evidence="2 3" key="1">
    <citation type="journal article" date="2019" name="Int. J. Syst. Evol. Microbiol.">
        <title>The Global Catalogue of Microorganisms (GCM) 10K type strain sequencing project: providing services to taxonomists for standard genome sequencing and annotation.</title>
        <authorList>
            <consortium name="The Broad Institute Genomics Platform"/>
            <consortium name="The Broad Institute Genome Sequencing Center for Infectious Disease"/>
            <person name="Wu L."/>
            <person name="Ma J."/>
        </authorList>
    </citation>
    <scope>NUCLEOTIDE SEQUENCE [LARGE SCALE GENOMIC DNA]</scope>
    <source>
        <strain evidence="2 3">JCM 10425</strain>
    </source>
</reference>
<organism evidence="2 3">
    <name type="scientific">Cryptosporangium japonicum</name>
    <dbReference type="NCBI Taxonomy" id="80872"/>
    <lineage>
        <taxon>Bacteria</taxon>
        <taxon>Bacillati</taxon>
        <taxon>Actinomycetota</taxon>
        <taxon>Actinomycetes</taxon>
        <taxon>Cryptosporangiales</taxon>
        <taxon>Cryptosporangiaceae</taxon>
        <taxon>Cryptosporangium</taxon>
    </lineage>
</organism>
<evidence type="ECO:0000313" key="3">
    <source>
        <dbReference type="Proteomes" id="UP001500967"/>
    </source>
</evidence>
<keyword evidence="1" id="KW-0472">Membrane</keyword>
<evidence type="ECO:0000256" key="1">
    <source>
        <dbReference type="SAM" id="Phobius"/>
    </source>
</evidence>
<feature type="transmembrane region" description="Helical" evidence="1">
    <location>
        <begin position="112"/>
        <end position="133"/>
    </location>
</feature>
<keyword evidence="1" id="KW-1133">Transmembrane helix</keyword>
<proteinExistence type="predicted"/>
<sequence length="136" mass="13812">MEHTSEVGSPAADRSRQIVLAVALLRLAVGAVSTVQPTALPRGMGIDSATAARATFITQMFASREIALALGTSYAVVRGRSPRPWLLASALSDGADAVTLVTAARQGRVAKVAAYAAAAGAVVAVGASVWAATRRP</sequence>
<evidence type="ECO:0008006" key="4">
    <source>
        <dbReference type="Google" id="ProtNLM"/>
    </source>
</evidence>
<protein>
    <recommendedName>
        <fullName evidence="4">DUF4267 domain-containing protein</fullName>
    </recommendedName>
</protein>
<dbReference type="EMBL" id="BAAAGX010000037">
    <property type="protein sequence ID" value="GAA0278225.1"/>
    <property type="molecule type" value="Genomic_DNA"/>
</dbReference>
<gene>
    <name evidence="2" type="ORF">GCM10009539_77550</name>
</gene>
<name>A0ABN0V6N9_9ACTN</name>
<evidence type="ECO:0000313" key="2">
    <source>
        <dbReference type="EMBL" id="GAA0278225.1"/>
    </source>
</evidence>
<keyword evidence="1" id="KW-0812">Transmembrane</keyword>